<feature type="transmembrane region" description="Helical" evidence="1">
    <location>
        <begin position="109"/>
        <end position="127"/>
    </location>
</feature>
<keyword evidence="1" id="KW-1133">Transmembrane helix</keyword>
<feature type="transmembrane region" description="Helical" evidence="1">
    <location>
        <begin position="17"/>
        <end position="39"/>
    </location>
</feature>
<accession>A0ABQ1IW91</accession>
<gene>
    <name evidence="2" type="ORF">GCM10011505_36330</name>
</gene>
<keyword evidence="1" id="KW-0472">Membrane</keyword>
<evidence type="ECO:0000313" key="2">
    <source>
        <dbReference type="EMBL" id="GGB52028.1"/>
    </source>
</evidence>
<sequence>MTTIDPAAMTSVAGDPLVWAAILLAGVVSHALRMLPFVVLRPPENAAASPLFRFFDYAAFAVLGGIIGSALLTPLPGRALMGYAHGATLVSVVVVVACFLIARRLDRPLLIVPLGLASHALLTMLLVT</sequence>
<keyword evidence="3" id="KW-1185">Reference proteome</keyword>
<dbReference type="Proteomes" id="UP000603352">
    <property type="component" value="Unassembled WGS sequence"/>
</dbReference>
<dbReference type="RefSeq" id="WP_188580448.1">
    <property type="nucleotide sequence ID" value="NZ_BMDZ01000049.1"/>
</dbReference>
<feature type="transmembrane region" description="Helical" evidence="1">
    <location>
        <begin position="51"/>
        <end position="71"/>
    </location>
</feature>
<dbReference type="EMBL" id="BMDZ01000049">
    <property type="protein sequence ID" value="GGB52028.1"/>
    <property type="molecule type" value="Genomic_DNA"/>
</dbReference>
<feature type="transmembrane region" description="Helical" evidence="1">
    <location>
        <begin position="83"/>
        <end position="102"/>
    </location>
</feature>
<dbReference type="InterPro" id="IPR008407">
    <property type="entry name" value="Brnchd-chn_aa_trnsp_AzlD"/>
</dbReference>
<reference evidence="3" key="1">
    <citation type="journal article" date="2019" name="Int. J. Syst. Evol. Microbiol.">
        <title>The Global Catalogue of Microorganisms (GCM) 10K type strain sequencing project: providing services to taxonomists for standard genome sequencing and annotation.</title>
        <authorList>
            <consortium name="The Broad Institute Genomics Platform"/>
            <consortium name="The Broad Institute Genome Sequencing Center for Infectious Disease"/>
            <person name="Wu L."/>
            <person name="Ma J."/>
        </authorList>
    </citation>
    <scope>NUCLEOTIDE SEQUENCE [LARGE SCALE GENOMIC DNA]</scope>
    <source>
        <strain evidence="3">CGMCC 1.10188</strain>
    </source>
</reference>
<comment type="caution">
    <text evidence="2">The sequence shown here is derived from an EMBL/GenBank/DDBJ whole genome shotgun (WGS) entry which is preliminary data.</text>
</comment>
<evidence type="ECO:0000313" key="3">
    <source>
        <dbReference type="Proteomes" id="UP000603352"/>
    </source>
</evidence>
<evidence type="ECO:0008006" key="4">
    <source>
        <dbReference type="Google" id="ProtNLM"/>
    </source>
</evidence>
<dbReference type="Pfam" id="PF05437">
    <property type="entry name" value="AzlD"/>
    <property type="match status" value="1"/>
</dbReference>
<organism evidence="2 3">
    <name type="scientific">Tistrella bauzanensis</name>
    <dbReference type="NCBI Taxonomy" id="657419"/>
    <lineage>
        <taxon>Bacteria</taxon>
        <taxon>Pseudomonadati</taxon>
        <taxon>Pseudomonadota</taxon>
        <taxon>Alphaproteobacteria</taxon>
        <taxon>Geminicoccales</taxon>
        <taxon>Geminicoccaceae</taxon>
        <taxon>Tistrella</taxon>
    </lineage>
</organism>
<proteinExistence type="predicted"/>
<evidence type="ECO:0000256" key="1">
    <source>
        <dbReference type="SAM" id="Phobius"/>
    </source>
</evidence>
<name>A0ABQ1IW91_9PROT</name>
<protein>
    <recommendedName>
        <fullName evidence="4">Branched-chain amino acid transporter</fullName>
    </recommendedName>
</protein>
<keyword evidence="1" id="KW-0812">Transmembrane</keyword>